<reference evidence="2 3" key="1">
    <citation type="submission" date="2023-04" db="EMBL/GenBank/DDBJ databases">
        <title>Genome of Basidiobolus ranarum AG-B5.</title>
        <authorList>
            <person name="Stajich J.E."/>
            <person name="Carter-House D."/>
            <person name="Gryganskyi A."/>
        </authorList>
    </citation>
    <scope>NUCLEOTIDE SEQUENCE [LARGE SCALE GENOMIC DNA]</scope>
    <source>
        <strain evidence="2 3">AG-B5</strain>
    </source>
</reference>
<dbReference type="Proteomes" id="UP001479436">
    <property type="component" value="Unassembled WGS sequence"/>
</dbReference>
<comment type="caution">
    <text evidence="2">The sequence shown here is derived from an EMBL/GenBank/DDBJ whole genome shotgun (WGS) entry which is preliminary data.</text>
</comment>
<sequence length="216" mass="24362">MKYSNSVFLGAALSIASFLSSTSGTYSSSMLPYSPTFKQPDPPVLEANFFANYMQHKWDKELSHISSGAFYVSFVQKKVRVDLANEKSFSSSLFNYNNQTKEGLVSNKMFSYNENLAKDPTCMDYYVEPSVPLFPTDVLISSNGVYAGLADDPIHGQVQVWNILHGNIPVSIFLDHNNTFVRYDFWTPNRRTFTTTRFFNIKVGDPGASAFEFPCK</sequence>
<dbReference type="EMBL" id="JASJQH010001156">
    <property type="protein sequence ID" value="KAK9761942.1"/>
    <property type="molecule type" value="Genomic_DNA"/>
</dbReference>
<keyword evidence="3" id="KW-1185">Reference proteome</keyword>
<name>A0ABR2WKE2_9FUNG</name>
<gene>
    <name evidence="2" type="ORF">K7432_012776</name>
</gene>
<evidence type="ECO:0000313" key="3">
    <source>
        <dbReference type="Proteomes" id="UP001479436"/>
    </source>
</evidence>
<evidence type="ECO:0000256" key="1">
    <source>
        <dbReference type="SAM" id="SignalP"/>
    </source>
</evidence>
<feature type="signal peptide" evidence="1">
    <location>
        <begin position="1"/>
        <end position="24"/>
    </location>
</feature>
<accession>A0ABR2WKE2</accession>
<feature type="chain" id="PRO_5045325281" evidence="1">
    <location>
        <begin position="25"/>
        <end position="216"/>
    </location>
</feature>
<evidence type="ECO:0000313" key="2">
    <source>
        <dbReference type="EMBL" id="KAK9761942.1"/>
    </source>
</evidence>
<organism evidence="2 3">
    <name type="scientific">Basidiobolus ranarum</name>
    <dbReference type="NCBI Taxonomy" id="34480"/>
    <lineage>
        <taxon>Eukaryota</taxon>
        <taxon>Fungi</taxon>
        <taxon>Fungi incertae sedis</taxon>
        <taxon>Zoopagomycota</taxon>
        <taxon>Entomophthoromycotina</taxon>
        <taxon>Basidiobolomycetes</taxon>
        <taxon>Basidiobolales</taxon>
        <taxon>Basidiobolaceae</taxon>
        <taxon>Basidiobolus</taxon>
    </lineage>
</organism>
<protein>
    <submittedName>
        <fullName evidence="2">Uncharacterized protein</fullName>
    </submittedName>
</protein>
<keyword evidence="1" id="KW-0732">Signal</keyword>
<proteinExistence type="predicted"/>